<sequence length="621" mass="71702">MGNSQSSIEKSKKVYFTIEEANKEANVIIWLQNLLLDLQEDNIFVAVETILESYDLEAYTRLQQFLFNLILAYRIRPKKSEVYAKFIFHLCDQLKDPTSLKEYLVKYMTSTYNMNEPLIIATPYLSLLYHCYKMNIITSKEICNRISYVKHLYSEFIQYLCLLLYWFAPELLIEDEKLFKSLLKIFEKEKNNWIFPEYLAKKLFLLNLLKNNRDNSQKDSVNNEEIENKMNEVSNNDFYNEFRKNGFEPNSIFDAIRRDDISALKEFGSNPLFNIEEIMESSPFVPYPILQYKPRLIHIAAFFNSIKCFKYLLLNEADIESSDEAGYTTIHFAVAGGSVEIIRILEQQQFIIFNGTPQVAAQFHQKEILEWLTEEKFNNISEYDQKYGALSFNAAISNNVGLLLYLEENNVDLDTPNPSGSSPLHFACSYGCFDAVYFLLSRPKINSSRIDNNHDTALHIATYFGCVGTARLLDSVNSKLATIKNGNNYASVQAAAIFGHDQILYTLIKHKNIDINCATKGNCTLLHLAVINGHFASTKIILSRPGVFISPKDNDGNTPLHYAARKNFYNCARILLKQDGINVNAYNYQHVFTFYFSNTLNRCIKIFVRENNKIIFETSAY</sequence>
<dbReference type="GeneID" id="94826838"/>
<dbReference type="OrthoDB" id="944730at2759"/>
<dbReference type="Proteomes" id="UP000179807">
    <property type="component" value="Unassembled WGS sequence"/>
</dbReference>
<dbReference type="PANTHER" id="PTHR24198">
    <property type="entry name" value="ANKYRIN REPEAT AND PROTEIN KINASE DOMAIN-CONTAINING PROTEIN"/>
    <property type="match status" value="1"/>
</dbReference>
<dbReference type="Gene3D" id="1.25.40.20">
    <property type="entry name" value="Ankyrin repeat-containing domain"/>
    <property type="match status" value="3"/>
</dbReference>
<reference evidence="4" key="1">
    <citation type="submission" date="2016-10" db="EMBL/GenBank/DDBJ databases">
        <authorList>
            <person name="Benchimol M."/>
            <person name="Almeida L.G."/>
            <person name="Vasconcelos A.T."/>
            <person name="Perreira-Neves A."/>
            <person name="Rosa I.A."/>
            <person name="Tasca T."/>
            <person name="Bogo M.R."/>
            <person name="de Souza W."/>
        </authorList>
    </citation>
    <scope>NUCLEOTIDE SEQUENCE [LARGE SCALE GENOMIC DNA]</scope>
    <source>
        <strain evidence="4">K</strain>
    </source>
</reference>
<organism evidence="4 5">
    <name type="scientific">Tritrichomonas foetus</name>
    <dbReference type="NCBI Taxonomy" id="1144522"/>
    <lineage>
        <taxon>Eukaryota</taxon>
        <taxon>Metamonada</taxon>
        <taxon>Parabasalia</taxon>
        <taxon>Tritrichomonadida</taxon>
        <taxon>Tritrichomonadidae</taxon>
        <taxon>Tritrichomonas</taxon>
    </lineage>
</organism>
<dbReference type="PROSITE" id="PS50088">
    <property type="entry name" value="ANK_REPEAT"/>
    <property type="match status" value="1"/>
</dbReference>
<evidence type="ECO:0000256" key="1">
    <source>
        <dbReference type="ARBA" id="ARBA00022737"/>
    </source>
</evidence>
<dbReference type="EMBL" id="MLAK01000660">
    <property type="protein sequence ID" value="OHT08740.1"/>
    <property type="molecule type" value="Genomic_DNA"/>
</dbReference>
<evidence type="ECO:0000313" key="5">
    <source>
        <dbReference type="Proteomes" id="UP000179807"/>
    </source>
</evidence>
<evidence type="ECO:0000256" key="3">
    <source>
        <dbReference type="PROSITE-ProRule" id="PRU00023"/>
    </source>
</evidence>
<dbReference type="SMART" id="SM00248">
    <property type="entry name" value="ANK"/>
    <property type="match status" value="7"/>
</dbReference>
<evidence type="ECO:0000256" key="2">
    <source>
        <dbReference type="ARBA" id="ARBA00023043"/>
    </source>
</evidence>
<keyword evidence="2 3" id="KW-0040">ANK repeat</keyword>
<feature type="repeat" description="ANK" evidence="3">
    <location>
        <begin position="555"/>
        <end position="588"/>
    </location>
</feature>
<keyword evidence="1" id="KW-0677">Repeat</keyword>
<dbReference type="RefSeq" id="XP_068361876.1">
    <property type="nucleotide sequence ID" value="XM_068492134.1"/>
</dbReference>
<dbReference type="InterPro" id="IPR002110">
    <property type="entry name" value="Ankyrin_rpt"/>
</dbReference>
<evidence type="ECO:0000313" key="4">
    <source>
        <dbReference type="EMBL" id="OHT08740.1"/>
    </source>
</evidence>
<dbReference type="SUPFAM" id="SSF48403">
    <property type="entry name" value="Ankyrin repeat"/>
    <property type="match status" value="2"/>
</dbReference>
<name>A0A1J4KG43_9EUKA</name>
<dbReference type="InterPro" id="IPR036770">
    <property type="entry name" value="Ankyrin_rpt-contain_sf"/>
</dbReference>
<comment type="caution">
    <text evidence="4">The sequence shown here is derived from an EMBL/GenBank/DDBJ whole genome shotgun (WGS) entry which is preliminary data.</text>
</comment>
<dbReference type="AlphaFoldDB" id="A0A1J4KG43"/>
<dbReference type="Pfam" id="PF12796">
    <property type="entry name" value="Ank_2"/>
    <property type="match status" value="3"/>
</dbReference>
<proteinExistence type="predicted"/>
<gene>
    <name evidence="4" type="ORF">TRFO_04852</name>
</gene>
<keyword evidence="5" id="KW-1185">Reference proteome</keyword>
<dbReference type="PROSITE" id="PS50297">
    <property type="entry name" value="ANK_REP_REGION"/>
    <property type="match status" value="1"/>
</dbReference>
<accession>A0A1J4KG43</accession>
<dbReference type="VEuPathDB" id="TrichDB:TRFO_04852"/>
<protein>
    <submittedName>
        <fullName evidence="4">Uncharacterized protein</fullName>
    </submittedName>
</protein>
<dbReference type="PANTHER" id="PTHR24198:SF165">
    <property type="entry name" value="ANKYRIN REPEAT-CONTAINING PROTEIN-RELATED"/>
    <property type="match status" value="1"/>
</dbReference>